<evidence type="ECO:0000259" key="3">
    <source>
        <dbReference type="Pfam" id="PF00501"/>
    </source>
</evidence>
<evidence type="ECO:0000313" key="4">
    <source>
        <dbReference type="EMBL" id="MFC5750558.1"/>
    </source>
</evidence>
<dbReference type="InterPro" id="IPR045851">
    <property type="entry name" value="AMP-bd_C_sf"/>
</dbReference>
<evidence type="ECO:0000313" key="5">
    <source>
        <dbReference type="Proteomes" id="UP001596074"/>
    </source>
</evidence>
<dbReference type="InterPro" id="IPR020845">
    <property type="entry name" value="AMP-binding_CS"/>
</dbReference>
<evidence type="ECO:0000256" key="1">
    <source>
        <dbReference type="ARBA" id="ARBA00006432"/>
    </source>
</evidence>
<comment type="caution">
    <text evidence="4">The sequence shown here is derived from an EMBL/GenBank/DDBJ whole genome shotgun (WGS) entry which is preliminary data.</text>
</comment>
<dbReference type="GO" id="GO:0016874">
    <property type="term" value="F:ligase activity"/>
    <property type="evidence" value="ECO:0007669"/>
    <property type="project" value="UniProtKB-KW"/>
</dbReference>
<dbReference type="InterPro" id="IPR042099">
    <property type="entry name" value="ANL_N_sf"/>
</dbReference>
<gene>
    <name evidence="4" type="ORF">ACFPZN_33455</name>
</gene>
<sequence length="592" mass="64443">MESAREFKDAKDFVAVVRENVRRHGDGRSFTFVSEERGPGRRYREDELGFAELDRRARAVAARLNALGLRDRAVLLLYPEGLEFLVAFLGCLYARAIAVPAPLPALDAGRADRTYGIIGDADITWILTDEARRGMIGEWLDGAGLAEHVGRLATDTDVRDDPDGWTAPEFTPDTPAFLQYTSGSTSDPKGVIVTHGNLLYNAEEIKRRIDGSADTVGVGWVPHYHDMGLVGQFLEPLYLGCRYVFTSPITFIKRPVLWLELISRHRGTITVAPDFGYQLVLRRVTDAQLEGLDLSSLRTAKNGAEPVRADTLERMVERFGKAGFRAGAWMPCYGMAETTLLVTGAPLGTGAVVREFDAEALSRHEAVVRTPGKRLVSSGRPVRLDVRVVDPDTRAVLPDGRVGEIWVAGGSVARGYWRRPDRTRADFQARTADGRGPYLRTGDLGFRVDGELYITGRIKDLIIVNGHNIYAHDLEEAAMAAHPAARTTAAFALDPAGSAPGAEHVVIVQEFAAAAAGERSPDELAALTRDTVARAFGLTAVSVVLAGRGAVRRTTSGKIQRPLTREDFLEGRIRRLGGDLDPAAAAPRRAGT</sequence>
<dbReference type="PROSITE" id="PS00455">
    <property type="entry name" value="AMP_BINDING"/>
    <property type="match status" value="1"/>
</dbReference>
<dbReference type="EMBL" id="JBHSON010000055">
    <property type="protein sequence ID" value="MFC5750558.1"/>
    <property type="molecule type" value="Genomic_DNA"/>
</dbReference>
<dbReference type="PANTHER" id="PTHR22754">
    <property type="entry name" value="DISCO-INTERACTING PROTEIN 2 DIP2 -RELATED"/>
    <property type="match status" value="1"/>
</dbReference>
<proteinExistence type="inferred from homology"/>
<reference evidence="5" key="1">
    <citation type="journal article" date="2019" name="Int. J. Syst. Evol. Microbiol.">
        <title>The Global Catalogue of Microorganisms (GCM) 10K type strain sequencing project: providing services to taxonomists for standard genome sequencing and annotation.</title>
        <authorList>
            <consortium name="The Broad Institute Genomics Platform"/>
            <consortium name="The Broad Institute Genome Sequencing Center for Infectious Disease"/>
            <person name="Wu L."/>
            <person name="Ma J."/>
        </authorList>
    </citation>
    <scope>NUCLEOTIDE SEQUENCE [LARGE SCALE GENOMIC DNA]</scope>
    <source>
        <strain evidence="5">KCTC 42087</strain>
    </source>
</reference>
<dbReference type="Proteomes" id="UP001596074">
    <property type="component" value="Unassembled WGS sequence"/>
</dbReference>
<name>A0ABW1A7M5_9ACTN</name>
<dbReference type="CDD" id="cd05931">
    <property type="entry name" value="FAAL"/>
    <property type="match status" value="1"/>
</dbReference>
<dbReference type="SUPFAM" id="SSF56801">
    <property type="entry name" value="Acetyl-CoA synthetase-like"/>
    <property type="match status" value="1"/>
</dbReference>
<dbReference type="Gene3D" id="3.40.50.12780">
    <property type="entry name" value="N-terminal domain of ligase-like"/>
    <property type="match status" value="1"/>
</dbReference>
<comment type="similarity">
    <text evidence="1">Belongs to the ATP-dependent AMP-binding enzyme family.</text>
</comment>
<dbReference type="Gene3D" id="3.30.300.30">
    <property type="match status" value="1"/>
</dbReference>
<dbReference type="InterPro" id="IPR000873">
    <property type="entry name" value="AMP-dep_synth/lig_dom"/>
</dbReference>
<keyword evidence="2 4" id="KW-0436">Ligase</keyword>
<organism evidence="4 5">
    <name type="scientific">Actinomadura rugatobispora</name>
    <dbReference type="NCBI Taxonomy" id="1994"/>
    <lineage>
        <taxon>Bacteria</taxon>
        <taxon>Bacillati</taxon>
        <taxon>Actinomycetota</taxon>
        <taxon>Actinomycetes</taxon>
        <taxon>Streptosporangiales</taxon>
        <taxon>Thermomonosporaceae</taxon>
        <taxon>Actinomadura</taxon>
    </lineage>
</organism>
<dbReference type="Pfam" id="PF00501">
    <property type="entry name" value="AMP-binding"/>
    <property type="match status" value="1"/>
</dbReference>
<dbReference type="PANTHER" id="PTHR22754:SF32">
    <property type="entry name" value="DISCO-INTERACTING PROTEIN 2"/>
    <property type="match status" value="1"/>
</dbReference>
<feature type="domain" description="AMP-dependent synthetase/ligase" evidence="3">
    <location>
        <begin position="20"/>
        <end position="417"/>
    </location>
</feature>
<dbReference type="InterPro" id="IPR040097">
    <property type="entry name" value="FAAL/FAAC"/>
</dbReference>
<evidence type="ECO:0000256" key="2">
    <source>
        <dbReference type="ARBA" id="ARBA00022598"/>
    </source>
</evidence>
<dbReference type="RefSeq" id="WP_378286309.1">
    <property type="nucleotide sequence ID" value="NZ_JBHSON010000055.1"/>
</dbReference>
<protein>
    <submittedName>
        <fullName evidence="4">Fatty acyl-AMP ligase</fullName>
    </submittedName>
</protein>
<keyword evidence="5" id="KW-1185">Reference proteome</keyword>
<accession>A0ABW1A7M5</accession>